<dbReference type="KEGG" id="kbi:30211176"/>
<gene>
    <name evidence="1" type="ORF">I302_06777</name>
    <name evidence="2" type="ORF">I302_107482</name>
</gene>
<organism evidence="1">
    <name type="scientific">Kwoniella bestiolae CBS 10118</name>
    <dbReference type="NCBI Taxonomy" id="1296100"/>
    <lineage>
        <taxon>Eukaryota</taxon>
        <taxon>Fungi</taxon>
        <taxon>Dikarya</taxon>
        <taxon>Basidiomycota</taxon>
        <taxon>Agaricomycotina</taxon>
        <taxon>Tremellomycetes</taxon>
        <taxon>Tremellales</taxon>
        <taxon>Cryptococcaceae</taxon>
        <taxon>Kwoniella</taxon>
    </lineage>
</organism>
<protein>
    <submittedName>
        <fullName evidence="1">Uncharacterized protein</fullName>
    </submittedName>
</protein>
<accession>A0A1B9FYE7</accession>
<dbReference type="EMBL" id="CP144546">
    <property type="protein sequence ID" value="WVW85444.1"/>
    <property type="molecule type" value="Genomic_DNA"/>
</dbReference>
<name>A0A1B9FYE7_9TREE</name>
<reference evidence="1" key="3">
    <citation type="submission" date="2014-01" db="EMBL/GenBank/DDBJ databases">
        <title>Evolution of pathogenesis and genome organization in the Tremellales.</title>
        <authorList>
            <person name="Cuomo C."/>
            <person name="Litvintseva A."/>
            <person name="Heitman J."/>
            <person name="Chen Y."/>
            <person name="Sun S."/>
            <person name="Springer D."/>
            <person name="Dromer F."/>
            <person name="Young S."/>
            <person name="Zeng Q."/>
            <person name="Chapman S."/>
            <person name="Gujja S."/>
            <person name="Saif S."/>
            <person name="Birren B."/>
        </authorList>
    </citation>
    <scope>NUCLEOTIDE SEQUENCE</scope>
    <source>
        <strain evidence="1">CBS 10118</strain>
    </source>
</reference>
<dbReference type="RefSeq" id="XP_019044863.1">
    <property type="nucleotide sequence ID" value="XM_019193386.1"/>
</dbReference>
<dbReference type="Proteomes" id="UP000092730">
    <property type="component" value="Chromosome 6"/>
</dbReference>
<evidence type="ECO:0000313" key="2">
    <source>
        <dbReference type="EMBL" id="WVW85444.1"/>
    </source>
</evidence>
<dbReference type="VEuPathDB" id="FungiDB:I302_06777"/>
<evidence type="ECO:0000313" key="1">
    <source>
        <dbReference type="EMBL" id="OCF23793.1"/>
    </source>
</evidence>
<dbReference type="EMBL" id="KI894023">
    <property type="protein sequence ID" value="OCF23793.1"/>
    <property type="molecule type" value="Genomic_DNA"/>
</dbReference>
<dbReference type="AlphaFoldDB" id="A0A1B9FYE7"/>
<dbReference type="GeneID" id="30211176"/>
<reference evidence="1" key="1">
    <citation type="submission" date="2013-07" db="EMBL/GenBank/DDBJ databases">
        <title>The Genome Sequence of Cryptococcus bestiolae CBS10118.</title>
        <authorList>
            <consortium name="The Broad Institute Genome Sequencing Platform"/>
            <person name="Cuomo C."/>
            <person name="Litvintseva A."/>
            <person name="Chen Y."/>
            <person name="Heitman J."/>
            <person name="Sun S."/>
            <person name="Springer D."/>
            <person name="Dromer F."/>
            <person name="Young S.K."/>
            <person name="Zeng Q."/>
            <person name="Gargeya S."/>
            <person name="Fitzgerald M."/>
            <person name="Abouelleil A."/>
            <person name="Alvarado L."/>
            <person name="Berlin A.M."/>
            <person name="Chapman S.B."/>
            <person name="Dewar J."/>
            <person name="Goldberg J."/>
            <person name="Griggs A."/>
            <person name="Gujja S."/>
            <person name="Hansen M."/>
            <person name="Howarth C."/>
            <person name="Imamovic A."/>
            <person name="Larimer J."/>
            <person name="McCowan C."/>
            <person name="Murphy C."/>
            <person name="Pearson M."/>
            <person name="Priest M."/>
            <person name="Roberts A."/>
            <person name="Saif S."/>
            <person name="Shea T."/>
            <person name="Sykes S."/>
            <person name="Wortman J."/>
            <person name="Nusbaum C."/>
            <person name="Birren B."/>
        </authorList>
    </citation>
    <scope>NUCLEOTIDE SEQUENCE [LARGE SCALE GENOMIC DNA]</scope>
    <source>
        <strain evidence="1">CBS 10118</strain>
    </source>
</reference>
<keyword evidence="3" id="KW-1185">Reference proteome</keyword>
<evidence type="ECO:0000313" key="3">
    <source>
        <dbReference type="Proteomes" id="UP000092730"/>
    </source>
</evidence>
<reference evidence="2" key="2">
    <citation type="submission" date="2013-07" db="EMBL/GenBank/DDBJ databases">
        <authorList>
            <consortium name="The Broad Institute Genome Sequencing Platform"/>
            <person name="Cuomo C."/>
            <person name="Litvintseva A."/>
            <person name="Chen Y."/>
            <person name="Heitman J."/>
            <person name="Sun S."/>
            <person name="Springer D."/>
            <person name="Dromer F."/>
            <person name="Young S.K."/>
            <person name="Zeng Q."/>
            <person name="Gargeya S."/>
            <person name="Fitzgerald M."/>
            <person name="Abouelleil A."/>
            <person name="Alvarado L."/>
            <person name="Berlin A.M."/>
            <person name="Chapman S.B."/>
            <person name="Dewar J."/>
            <person name="Goldberg J."/>
            <person name="Griggs A."/>
            <person name="Gujja S."/>
            <person name="Hansen M."/>
            <person name="Howarth C."/>
            <person name="Imamovic A."/>
            <person name="Larimer J."/>
            <person name="McCowan C."/>
            <person name="Murphy C."/>
            <person name="Pearson M."/>
            <person name="Priest M."/>
            <person name="Roberts A."/>
            <person name="Saif S."/>
            <person name="Shea T."/>
            <person name="Sykes S."/>
            <person name="Wortman J."/>
            <person name="Nusbaum C."/>
            <person name="Birren B."/>
        </authorList>
    </citation>
    <scope>NUCLEOTIDE SEQUENCE</scope>
    <source>
        <strain evidence="2">CBS 10118</strain>
    </source>
</reference>
<reference evidence="2" key="4">
    <citation type="submission" date="2024-02" db="EMBL/GenBank/DDBJ databases">
        <title>Comparative genomics of Cryptococcus and Kwoniella reveals pathogenesis evolution and contrasting modes of karyotype evolution via chromosome fusion or intercentromeric recombination.</title>
        <authorList>
            <person name="Coelho M.A."/>
            <person name="David-Palma M."/>
            <person name="Shea T."/>
            <person name="Bowers K."/>
            <person name="McGinley-Smith S."/>
            <person name="Mohammad A.W."/>
            <person name="Gnirke A."/>
            <person name="Yurkov A.M."/>
            <person name="Nowrousian M."/>
            <person name="Sun S."/>
            <person name="Cuomo C.A."/>
            <person name="Heitman J."/>
        </authorList>
    </citation>
    <scope>NUCLEOTIDE SEQUENCE</scope>
    <source>
        <strain evidence="2">CBS 10118</strain>
    </source>
</reference>
<proteinExistence type="predicted"/>
<sequence>MSASQSQEYKMTVIRRPMAFNPSSADTYSAEHVKDLLADNDIPTYLVGRFEKCGSVVVVGNVPRDESVVEKLSTQISCPHPKIKKLASITADLWINDSFKEEKFGFTAYSLVYEGKR</sequence>